<feature type="transmembrane region" description="Helical" evidence="6">
    <location>
        <begin position="193"/>
        <end position="214"/>
    </location>
</feature>
<evidence type="ECO:0000256" key="5">
    <source>
        <dbReference type="SAM" id="MobiDB-lite"/>
    </source>
</evidence>
<feature type="transmembrane region" description="Helical" evidence="6">
    <location>
        <begin position="281"/>
        <end position="304"/>
    </location>
</feature>
<dbReference type="PANTHER" id="PTHR10924">
    <property type="entry name" value="MAJOR FACILITATOR SUPERFAMILY PROTEIN-RELATED"/>
    <property type="match status" value="1"/>
</dbReference>
<evidence type="ECO:0000313" key="8">
    <source>
        <dbReference type="Proteomes" id="UP000694851"/>
    </source>
</evidence>
<feature type="transmembrane region" description="Helical" evidence="6">
    <location>
        <begin position="376"/>
        <end position="399"/>
    </location>
</feature>
<dbReference type="InterPro" id="IPR036259">
    <property type="entry name" value="MFS_trans_sf"/>
</dbReference>
<dbReference type="Pfam" id="PF07690">
    <property type="entry name" value="MFS_1"/>
    <property type="match status" value="1"/>
</dbReference>
<dbReference type="InterPro" id="IPR049680">
    <property type="entry name" value="FLVCR1-2_SLC49-like"/>
</dbReference>
<feature type="transmembrane region" description="Helical" evidence="6">
    <location>
        <begin position="316"/>
        <end position="334"/>
    </location>
</feature>
<dbReference type="GeneID" id="109390949"/>
<keyword evidence="3 6" id="KW-1133">Transmembrane helix</keyword>
<evidence type="ECO:0000256" key="4">
    <source>
        <dbReference type="ARBA" id="ARBA00023136"/>
    </source>
</evidence>
<keyword evidence="4 6" id="KW-0472">Membrane</keyword>
<evidence type="ECO:0000256" key="6">
    <source>
        <dbReference type="SAM" id="Phobius"/>
    </source>
</evidence>
<dbReference type="Gene3D" id="1.20.1250.20">
    <property type="entry name" value="MFS general substrate transporter like domains"/>
    <property type="match status" value="2"/>
</dbReference>
<evidence type="ECO:0000259" key="7">
    <source>
        <dbReference type="PROSITE" id="PS50850"/>
    </source>
</evidence>
<dbReference type="RefSeq" id="XP_019513617.1">
    <property type="nucleotide sequence ID" value="XM_019658072.1"/>
</dbReference>
<comment type="subcellular location">
    <subcellularLocation>
        <location evidence="1">Membrane</location>
        <topology evidence="1">Multi-pass membrane protein</topology>
    </subcellularLocation>
</comment>
<dbReference type="KEGG" id="hai:109390949"/>
<dbReference type="PROSITE" id="PS50850">
    <property type="entry name" value="MFS"/>
    <property type="match status" value="1"/>
</dbReference>
<dbReference type="OrthoDB" id="422206at2759"/>
<feature type="transmembrane region" description="Helical" evidence="6">
    <location>
        <begin position="31"/>
        <end position="51"/>
    </location>
</feature>
<evidence type="ECO:0000256" key="3">
    <source>
        <dbReference type="ARBA" id="ARBA00022989"/>
    </source>
</evidence>
<evidence type="ECO:0000256" key="1">
    <source>
        <dbReference type="ARBA" id="ARBA00004141"/>
    </source>
</evidence>
<feature type="transmembrane region" description="Helical" evidence="6">
    <location>
        <begin position="128"/>
        <end position="146"/>
    </location>
</feature>
<organism evidence="8 9">
    <name type="scientific">Hipposideros armiger</name>
    <name type="common">Great Himalayan leaf-nosed bat</name>
    <dbReference type="NCBI Taxonomy" id="186990"/>
    <lineage>
        <taxon>Eukaryota</taxon>
        <taxon>Metazoa</taxon>
        <taxon>Chordata</taxon>
        <taxon>Craniata</taxon>
        <taxon>Vertebrata</taxon>
        <taxon>Euteleostomi</taxon>
        <taxon>Mammalia</taxon>
        <taxon>Eutheria</taxon>
        <taxon>Laurasiatheria</taxon>
        <taxon>Chiroptera</taxon>
        <taxon>Yinpterochiroptera</taxon>
        <taxon>Rhinolophoidea</taxon>
        <taxon>Hipposideridae</taxon>
        <taxon>Hipposideros</taxon>
    </lineage>
</organism>
<feature type="region of interest" description="Disordered" evidence="5">
    <location>
        <begin position="535"/>
        <end position="559"/>
    </location>
</feature>
<keyword evidence="8" id="KW-1185">Reference proteome</keyword>
<dbReference type="PANTHER" id="PTHR10924:SF6">
    <property type="entry name" value="SOLUTE CARRIER FAMILY 49 MEMBER A3"/>
    <property type="match status" value="1"/>
</dbReference>
<dbReference type="GO" id="GO:0016020">
    <property type="term" value="C:membrane"/>
    <property type="evidence" value="ECO:0007669"/>
    <property type="project" value="UniProtKB-SubCell"/>
</dbReference>
<feature type="domain" description="Major facilitator superfamily (MFS) profile" evidence="7">
    <location>
        <begin position="30"/>
        <end position="455"/>
    </location>
</feature>
<dbReference type="GO" id="GO:0022857">
    <property type="term" value="F:transmembrane transporter activity"/>
    <property type="evidence" value="ECO:0007669"/>
    <property type="project" value="InterPro"/>
</dbReference>
<feature type="transmembrane region" description="Helical" evidence="6">
    <location>
        <begin position="247"/>
        <end position="269"/>
    </location>
</feature>
<feature type="transmembrane region" description="Helical" evidence="6">
    <location>
        <begin position="71"/>
        <end position="91"/>
    </location>
</feature>
<evidence type="ECO:0000313" key="9">
    <source>
        <dbReference type="RefSeq" id="XP_019513617.1"/>
    </source>
</evidence>
<name>A0A8B7SJS4_HIPAR</name>
<dbReference type="InterPro" id="IPR020846">
    <property type="entry name" value="MFS_dom"/>
</dbReference>
<keyword evidence="2 6" id="KW-0812">Transmembrane</keyword>
<gene>
    <name evidence="9" type="primary">MFSD7</name>
</gene>
<dbReference type="AlphaFoldDB" id="A0A8B7SJS4"/>
<dbReference type="CTD" id="84179"/>
<dbReference type="Proteomes" id="UP000694851">
    <property type="component" value="Unplaced"/>
</dbReference>
<sequence>MSGTTTGDGPGAALAPALDALRGYRVYARRWVFLLVLSLLSCSNATLWLSFAPVADTIAQHFLLSTEQINWLSLVFLVVSIPSGVVAIWVLDSFGLRWATILCAWLNFAGSVLRTLSNTRMGTQAPFAFLMSGQSLCALAQTLVIFSPAKLAAVWFPEHQRATANMIGTMSNPLGILVANLLSPALVKKGISIMLGTYVIPAGLACLLATVCLWESVPPTPPSAGAAHSTSEKFLDGLKLLVRNKAYVILAVCFGGGIGIFSSFSALLEQVLCVNGYSNEFAGLCGALFIAFGILGALVLGLYVDRTKHFTETVKVGFCLTSVVCVAFALVSQLRGQMLALAAICSLLGLFGFSVAPVAMELAVECSFPVGEGAAAGLVFVLGQAEGMLVMLLLTALTVRRAQPSFSTCRDGQDPLDWRDWLCLPSVHAADGRPVYRLQLLLGVLLPYPLPAPAGRGRHKPFHPGRVPSSCRPRAIPALAGRGRHEPLHPGGVPGREPLRPWLGPHGPSRHCRRLGGPALVQRLRQQSCVEKPAWGREGRGQAGSGHLTVPATAKPGQGVSVPWMPRGLGASAHPGHRGWPREHLWLELLCRQAATDLAGCPRGQVTPTGAGAGAARGARAEGELNELGILRAPSTAELGVDGREGARCRALSLWSLSDQNPSLGAGMGGDSSGARLG</sequence>
<proteinExistence type="predicted"/>
<feature type="transmembrane region" description="Helical" evidence="6">
    <location>
        <begin position="340"/>
        <end position="364"/>
    </location>
</feature>
<evidence type="ECO:0000256" key="2">
    <source>
        <dbReference type="ARBA" id="ARBA00022692"/>
    </source>
</evidence>
<accession>A0A8B7SJS4</accession>
<dbReference type="SUPFAM" id="SSF103473">
    <property type="entry name" value="MFS general substrate transporter"/>
    <property type="match status" value="1"/>
</dbReference>
<feature type="transmembrane region" description="Helical" evidence="6">
    <location>
        <begin position="167"/>
        <end position="187"/>
    </location>
</feature>
<dbReference type="CDD" id="cd17399">
    <property type="entry name" value="MFS_MFSD7"/>
    <property type="match status" value="1"/>
</dbReference>
<dbReference type="InterPro" id="IPR011701">
    <property type="entry name" value="MFS"/>
</dbReference>
<reference evidence="9" key="1">
    <citation type="submission" date="2025-08" db="UniProtKB">
        <authorList>
            <consortium name="RefSeq"/>
        </authorList>
    </citation>
    <scope>IDENTIFICATION</scope>
    <source>
        <tissue evidence="9">Muscle</tissue>
    </source>
</reference>
<protein>
    <submittedName>
        <fullName evidence="9">Major facilitator superfamily domain-containing protein 7 isoform X1</fullName>
    </submittedName>
</protein>